<comment type="subcellular location">
    <subcellularLocation>
        <location evidence="1">Membrane</location>
        <topology evidence="1">Multi-pass membrane protein</topology>
    </subcellularLocation>
</comment>
<dbReference type="SUPFAM" id="SSF161111">
    <property type="entry name" value="Cation efflux protein transmembrane domain-like"/>
    <property type="match status" value="1"/>
</dbReference>
<evidence type="ECO:0000256" key="5">
    <source>
        <dbReference type="ARBA" id="ARBA00023136"/>
    </source>
</evidence>
<evidence type="ECO:0000313" key="9">
    <source>
        <dbReference type="Proteomes" id="UP000011988"/>
    </source>
</evidence>
<feature type="domain" description="Cation efflux protein transmembrane" evidence="7">
    <location>
        <begin position="22"/>
        <end position="213"/>
    </location>
</feature>
<keyword evidence="3" id="KW-0862">Zinc</keyword>
<feature type="transmembrane region" description="Helical" evidence="6">
    <location>
        <begin position="184"/>
        <end position="205"/>
    </location>
</feature>
<dbReference type="InterPro" id="IPR027469">
    <property type="entry name" value="Cation_efflux_TMD_sf"/>
</dbReference>
<accession>M6CNV7</accession>
<proteinExistence type="predicted"/>
<dbReference type="AlphaFoldDB" id="M6CNV7"/>
<feature type="transmembrane region" description="Helical" evidence="6">
    <location>
        <begin position="53"/>
        <end position="72"/>
    </location>
</feature>
<dbReference type="Gene3D" id="1.20.1510.10">
    <property type="entry name" value="Cation efflux protein transmembrane domain"/>
    <property type="match status" value="1"/>
</dbReference>
<keyword evidence="3" id="KW-0813">Transport</keyword>
<dbReference type="PATRIC" id="fig|1218565.3.peg.2937"/>
<evidence type="ECO:0000256" key="6">
    <source>
        <dbReference type="SAM" id="Phobius"/>
    </source>
</evidence>
<feature type="transmembrane region" description="Helical" evidence="6">
    <location>
        <begin position="120"/>
        <end position="144"/>
    </location>
</feature>
<keyword evidence="5 6" id="KW-0472">Membrane</keyword>
<dbReference type="Proteomes" id="UP000011988">
    <property type="component" value="Unassembled WGS sequence"/>
</dbReference>
<evidence type="ECO:0000256" key="3">
    <source>
        <dbReference type="ARBA" id="ARBA00022906"/>
    </source>
</evidence>
<dbReference type="InterPro" id="IPR058533">
    <property type="entry name" value="Cation_efflux_TM"/>
</dbReference>
<keyword evidence="3" id="KW-0406">Ion transport</keyword>
<protein>
    <submittedName>
        <fullName evidence="8">Putative cadmium, cobalt and zinc/H(+)-K(+) antiporter</fullName>
    </submittedName>
</protein>
<dbReference type="InterPro" id="IPR050681">
    <property type="entry name" value="CDF/SLC30A"/>
</dbReference>
<feature type="transmembrane region" description="Helical" evidence="6">
    <location>
        <begin position="156"/>
        <end position="178"/>
    </location>
</feature>
<dbReference type="RefSeq" id="WP_020774074.1">
    <property type="nucleotide sequence ID" value="NZ_ANIK01000064.1"/>
</dbReference>
<reference evidence="8 9" key="1">
    <citation type="submission" date="2013-01" db="EMBL/GenBank/DDBJ databases">
        <authorList>
            <person name="Harkins D.M."/>
            <person name="Durkin A.S."/>
            <person name="Brinkac L.M."/>
            <person name="Haft D.H."/>
            <person name="Selengut J.D."/>
            <person name="Sanka R."/>
            <person name="DePew J."/>
            <person name="Purushe J."/>
            <person name="Galloway R.L."/>
            <person name="Vinetz J.M."/>
            <person name="Sutton G.G."/>
            <person name="Nierman W.C."/>
            <person name="Fouts D.E."/>
        </authorList>
    </citation>
    <scope>NUCLEOTIDE SEQUENCE [LARGE SCALE GENOMIC DNA]</scope>
    <source>
        <strain evidence="8 9">79601</strain>
    </source>
</reference>
<keyword evidence="4 6" id="KW-1133">Transmembrane helix</keyword>
<sequence>MDDFFQLHHVERSQEKGLKRSILLAILVSLFIFFVELFGGFQSGSIALLADAGHIITDAIALSLSFIAVLLASRKPNHRFSFGYYRIEILTSLLNSLLIFGISFYIFYEAVERFQNQKEILSFQMIFYSSFGILLNLISAWILFRFSDENINIKSAYVHVLSDLLSTAGVLVGSILIYFTNWNWIDPLISVLISILILRSAWGIFKESVSVLLESSPETFEIPHILEHVRKIEGIGQILDFHFWAITRGVYACTLRISIADLKHAEEIVFKSNQILKSSFGFDFVTVQCEVPGLTKKIGELPILNSHGTHDHHGHRH</sequence>
<organism evidence="8 9">
    <name type="scientific">Leptospira alstonii serovar Sichuan str. 79601</name>
    <dbReference type="NCBI Taxonomy" id="1218565"/>
    <lineage>
        <taxon>Bacteria</taxon>
        <taxon>Pseudomonadati</taxon>
        <taxon>Spirochaetota</taxon>
        <taxon>Spirochaetia</taxon>
        <taxon>Leptospirales</taxon>
        <taxon>Leptospiraceae</taxon>
        <taxon>Leptospira</taxon>
    </lineage>
</organism>
<evidence type="ECO:0000256" key="1">
    <source>
        <dbReference type="ARBA" id="ARBA00004141"/>
    </source>
</evidence>
<name>M6CNV7_9LEPT</name>
<dbReference type="OrthoDB" id="9809646at2"/>
<keyword evidence="2 6" id="KW-0812">Transmembrane</keyword>
<evidence type="ECO:0000256" key="4">
    <source>
        <dbReference type="ARBA" id="ARBA00022989"/>
    </source>
</evidence>
<dbReference type="GO" id="GO:0005886">
    <property type="term" value="C:plasma membrane"/>
    <property type="evidence" value="ECO:0007669"/>
    <property type="project" value="TreeGrafter"/>
</dbReference>
<dbReference type="Pfam" id="PF01545">
    <property type="entry name" value="Cation_efflux"/>
    <property type="match status" value="1"/>
</dbReference>
<evidence type="ECO:0000259" key="7">
    <source>
        <dbReference type="Pfam" id="PF01545"/>
    </source>
</evidence>
<dbReference type="EMBL" id="ANIK01000064">
    <property type="protein sequence ID" value="EMJ93642.1"/>
    <property type="molecule type" value="Genomic_DNA"/>
</dbReference>
<gene>
    <name evidence="8" type="ORF">LEP1GSC194_1692</name>
</gene>
<dbReference type="GO" id="GO:0005385">
    <property type="term" value="F:zinc ion transmembrane transporter activity"/>
    <property type="evidence" value="ECO:0007669"/>
    <property type="project" value="TreeGrafter"/>
</dbReference>
<dbReference type="NCBIfam" id="TIGR01297">
    <property type="entry name" value="CDF"/>
    <property type="match status" value="1"/>
</dbReference>
<comment type="caution">
    <text evidence="8">The sequence shown here is derived from an EMBL/GenBank/DDBJ whole genome shotgun (WGS) entry which is preliminary data.</text>
</comment>
<dbReference type="PANTHER" id="PTHR11562:SF17">
    <property type="entry name" value="RE54080P-RELATED"/>
    <property type="match status" value="1"/>
</dbReference>
<keyword evidence="3" id="KW-0864">Zinc transport</keyword>
<feature type="transmembrane region" description="Helical" evidence="6">
    <location>
        <begin position="84"/>
        <end position="108"/>
    </location>
</feature>
<evidence type="ECO:0000313" key="8">
    <source>
        <dbReference type="EMBL" id="EMJ93642.1"/>
    </source>
</evidence>
<dbReference type="PANTHER" id="PTHR11562">
    <property type="entry name" value="CATION EFFLUX PROTEIN/ ZINC TRANSPORTER"/>
    <property type="match status" value="1"/>
</dbReference>
<dbReference type="InterPro" id="IPR002524">
    <property type="entry name" value="Cation_efflux"/>
</dbReference>
<evidence type="ECO:0000256" key="2">
    <source>
        <dbReference type="ARBA" id="ARBA00022692"/>
    </source>
</evidence>
<feature type="transmembrane region" description="Helical" evidence="6">
    <location>
        <begin position="21"/>
        <end position="41"/>
    </location>
</feature>